<dbReference type="InterPro" id="IPR034176">
    <property type="entry name" value="Peptidases_S8_13"/>
</dbReference>
<feature type="region of interest" description="Disordered" evidence="11">
    <location>
        <begin position="592"/>
        <end position="629"/>
    </location>
</feature>
<feature type="active site" description="Charge relay system" evidence="9">
    <location>
        <position position="414"/>
    </location>
</feature>
<gene>
    <name evidence="14" type="ORF">FKV23_12060</name>
</gene>
<proteinExistence type="inferred from homology"/>
<dbReference type="FunFam" id="2.60.120.260:FF:000149">
    <property type="entry name" value="Leupeptin-inactivating enzyme 1"/>
    <property type="match status" value="1"/>
</dbReference>
<protein>
    <submittedName>
        <fullName evidence="14">S8 family serine peptidase</fullName>
    </submittedName>
</protein>
<organism evidence="14 15">
    <name type="scientific">Marilutibacter alkalisoli</name>
    <dbReference type="NCBI Taxonomy" id="2591633"/>
    <lineage>
        <taxon>Bacteria</taxon>
        <taxon>Pseudomonadati</taxon>
        <taxon>Pseudomonadota</taxon>
        <taxon>Gammaproteobacteria</taxon>
        <taxon>Lysobacterales</taxon>
        <taxon>Lysobacteraceae</taxon>
        <taxon>Marilutibacter</taxon>
    </lineage>
</organism>
<dbReference type="Gene3D" id="2.60.120.260">
    <property type="entry name" value="Galactose-binding domain-like"/>
    <property type="match status" value="1"/>
</dbReference>
<dbReference type="PROSITE" id="PS00138">
    <property type="entry name" value="SUBTILASE_SER"/>
    <property type="match status" value="1"/>
</dbReference>
<keyword evidence="7 9" id="KW-0720">Serine protease</keyword>
<sequence length="707" mass="72433">MSRKERSIRLNALAAATVIAISSTFATAAAAERVNIATVQSDGPNDRFIVKYRDGATQASAVQNSLNRAAASAGLRGNGKGLGLQRLRQIAGGADVVRADRRLDVAEAETLMRQIAADPNVEYVEVDQIMRAAMTPNDTHYATYLWGLQDGVGGIKANQAWDITDGAGVVVAVIDTGISAHSDLDANILPGYDFISDSAMARDGNGRDSNPKDEGDWYGANECGGSHPAANSSWHGTHVAGTVAAVGNNNKGVIGAAYNAKVVPVRVLGKCGGYTSDIVDGLTWASGGSVSGVPANANPAEVINMSLGGSGSCSTTYQNAINAAVGRGSTVVVAAGNSNANVANFSPASCANVISVAATNKTGGRASYSNYGSLIDVAAPGGDSPDCTTLIVSTGNAGTTTPTDENYKCNAGTSMAAPHVAGVVALMQSVAPTPLTPAEVESILKSTLRPFPSTTDQNIGNGIVDAKAAVDAAAGGSTEPPPGDNVLQKGVAVTGLAASSGNWLHYTMQVPAGATNLSFTSSGGTGDADMYVKYGSEPTTSSYDCRPYKNGNNETCSFASPQAGTWHVSLRAYSTFSGVSLVGDYTGGGDGGNSPQAYTNGTDYAINDNSTVESPISVSGRSGNAPSDTKVDVDIRHTYIGDLKVDLVAPDGSVYNLHNRSGGSADNIIKSYTVNLSSEALNGTWKLRVNDNATQDTGYINSWTVTF</sequence>
<evidence type="ECO:0000313" key="15">
    <source>
        <dbReference type="Proteomes" id="UP000317199"/>
    </source>
</evidence>
<comment type="similarity">
    <text evidence="2 9 10">Belongs to the peptidase S8 family.</text>
</comment>
<dbReference type="FunFam" id="2.60.120.380:FF:000013">
    <property type="entry name" value="Alkaline serine protease"/>
    <property type="match status" value="1"/>
</dbReference>
<dbReference type="Gene3D" id="3.40.50.200">
    <property type="entry name" value="Peptidase S8/S53 domain"/>
    <property type="match status" value="1"/>
</dbReference>
<evidence type="ECO:0000256" key="7">
    <source>
        <dbReference type="ARBA" id="ARBA00022825"/>
    </source>
</evidence>
<dbReference type="OrthoDB" id="9790784at2"/>
<reference evidence="14 15" key="1">
    <citation type="submission" date="2019-06" db="EMBL/GenBank/DDBJ databases">
        <title>Lysobacter alkalisoli sp. nov. isolated from saline-alkali soil.</title>
        <authorList>
            <person name="Sun J.-Q."/>
            <person name="Xu L."/>
        </authorList>
    </citation>
    <scope>NUCLEOTIDE SEQUENCE [LARGE SCALE GENOMIC DNA]</scope>
    <source>
        <strain evidence="14 15">SJ-36</strain>
    </source>
</reference>
<dbReference type="KEGG" id="lyj:FKV23_12060"/>
<dbReference type="SUPFAM" id="SSF52743">
    <property type="entry name" value="Subtilisin-like"/>
    <property type="match status" value="1"/>
</dbReference>
<dbReference type="Pfam" id="PF00082">
    <property type="entry name" value="Peptidase_S8"/>
    <property type="match status" value="1"/>
</dbReference>
<evidence type="ECO:0000256" key="2">
    <source>
        <dbReference type="ARBA" id="ARBA00011073"/>
    </source>
</evidence>
<feature type="signal peptide" evidence="12">
    <location>
        <begin position="1"/>
        <end position="28"/>
    </location>
</feature>
<keyword evidence="3" id="KW-0964">Secreted</keyword>
<feature type="compositionally biased region" description="Basic and acidic residues" evidence="11">
    <location>
        <begin position="204"/>
        <end position="215"/>
    </location>
</feature>
<evidence type="ECO:0000256" key="6">
    <source>
        <dbReference type="ARBA" id="ARBA00022801"/>
    </source>
</evidence>
<dbReference type="PRINTS" id="PR00723">
    <property type="entry name" value="SUBTILISIN"/>
</dbReference>
<dbReference type="PANTHER" id="PTHR43806">
    <property type="entry name" value="PEPTIDASE S8"/>
    <property type="match status" value="1"/>
</dbReference>
<dbReference type="PANTHER" id="PTHR43806:SF11">
    <property type="entry name" value="CEREVISIN-RELATED"/>
    <property type="match status" value="1"/>
</dbReference>
<dbReference type="PROSITE" id="PS51829">
    <property type="entry name" value="P_HOMO_B"/>
    <property type="match status" value="1"/>
</dbReference>
<evidence type="ECO:0000259" key="13">
    <source>
        <dbReference type="PROSITE" id="PS51829"/>
    </source>
</evidence>
<name>A0A514BTL9_9GAMM</name>
<dbReference type="InterPro" id="IPR023828">
    <property type="entry name" value="Peptidase_S8_Ser-AS"/>
</dbReference>
<dbReference type="GO" id="GO:0006508">
    <property type="term" value="P:proteolysis"/>
    <property type="evidence" value="ECO:0007669"/>
    <property type="project" value="UniProtKB-KW"/>
</dbReference>
<dbReference type="AlphaFoldDB" id="A0A514BTL9"/>
<feature type="domain" description="P/Homo B" evidence="13">
    <location>
        <begin position="593"/>
        <end position="707"/>
    </location>
</feature>
<dbReference type="Pfam" id="PF01483">
    <property type="entry name" value="P_proprotein"/>
    <property type="match status" value="1"/>
</dbReference>
<dbReference type="InterPro" id="IPR007280">
    <property type="entry name" value="Peptidase_C_arc/bac"/>
</dbReference>
<dbReference type="InterPro" id="IPR002884">
    <property type="entry name" value="P_dom"/>
</dbReference>
<accession>A0A514BTL9</accession>
<keyword evidence="6 9" id="KW-0378">Hydrolase</keyword>
<dbReference type="PROSITE" id="PS51892">
    <property type="entry name" value="SUBTILASE"/>
    <property type="match status" value="1"/>
</dbReference>
<dbReference type="InterPro" id="IPR015500">
    <property type="entry name" value="Peptidase_S8_subtilisin-rel"/>
</dbReference>
<dbReference type="InterPro" id="IPR008979">
    <property type="entry name" value="Galactose-bd-like_sf"/>
</dbReference>
<evidence type="ECO:0000256" key="4">
    <source>
        <dbReference type="ARBA" id="ARBA00022670"/>
    </source>
</evidence>
<evidence type="ECO:0000313" key="14">
    <source>
        <dbReference type="EMBL" id="QDH70733.1"/>
    </source>
</evidence>
<dbReference type="Proteomes" id="UP000317199">
    <property type="component" value="Chromosome"/>
</dbReference>
<feature type="active site" description="Charge relay system" evidence="9">
    <location>
        <position position="175"/>
    </location>
</feature>
<dbReference type="GO" id="GO:0004252">
    <property type="term" value="F:serine-type endopeptidase activity"/>
    <property type="evidence" value="ECO:0007669"/>
    <property type="project" value="UniProtKB-UniRule"/>
</dbReference>
<keyword evidence="4 9" id="KW-0645">Protease</keyword>
<dbReference type="PROSITE" id="PS00137">
    <property type="entry name" value="SUBTILASE_HIS"/>
    <property type="match status" value="1"/>
</dbReference>
<keyword evidence="5 12" id="KW-0732">Signal</keyword>
<evidence type="ECO:0000256" key="10">
    <source>
        <dbReference type="RuleBase" id="RU003355"/>
    </source>
</evidence>
<dbReference type="EMBL" id="CP041242">
    <property type="protein sequence ID" value="QDH70733.1"/>
    <property type="molecule type" value="Genomic_DNA"/>
</dbReference>
<evidence type="ECO:0000256" key="8">
    <source>
        <dbReference type="ARBA" id="ARBA00023145"/>
    </source>
</evidence>
<dbReference type="GO" id="GO:0005576">
    <property type="term" value="C:extracellular region"/>
    <property type="evidence" value="ECO:0007669"/>
    <property type="project" value="UniProtKB-SubCell"/>
</dbReference>
<dbReference type="Pfam" id="PF04151">
    <property type="entry name" value="PPC"/>
    <property type="match status" value="1"/>
</dbReference>
<evidence type="ECO:0000256" key="1">
    <source>
        <dbReference type="ARBA" id="ARBA00004613"/>
    </source>
</evidence>
<feature type="compositionally biased region" description="Polar residues" evidence="11">
    <location>
        <begin position="593"/>
        <end position="627"/>
    </location>
</feature>
<dbReference type="Gene3D" id="2.60.120.380">
    <property type="match status" value="1"/>
</dbReference>
<keyword evidence="15" id="KW-1185">Reference proteome</keyword>
<dbReference type="InterPro" id="IPR023827">
    <property type="entry name" value="Peptidase_S8_Asp-AS"/>
</dbReference>
<evidence type="ECO:0000256" key="3">
    <source>
        <dbReference type="ARBA" id="ARBA00022525"/>
    </source>
</evidence>
<dbReference type="PROSITE" id="PS00136">
    <property type="entry name" value="SUBTILASE_ASP"/>
    <property type="match status" value="1"/>
</dbReference>
<dbReference type="InterPro" id="IPR022398">
    <property type="entry name" value="Peptidase_S8_His-AS"/>
</dbReference>
<evidence type="ECO:0000256" key="9">
    <source>
        <dbReference type="PROSITE-ProRule" id="PRU01240"/>
    </source>
</evidence>
<feature type="active site" description="Charge relay system" evidence="9">
    <location>
        <position position="235"/>
    </location>
</feature>
<feature type="region of interest" description="Disordered" evidence="11">
    <location>
        <begin position="203"/>
        <end position="223"/>
    </location>
</feature>
<dbReference type="FunFam" id="3.40.50.200:FF:000022">
    <property type="entry name" value="Extracellular protease"/>
    <property type="match status" value="1"/>
</dbReference>
<evidence type="ECO:0000256" key="5">
    <source>
        <dbReference type="ARBA" id="ARBA00022729"/>
    </source>
</evidence>
<dbReference type="CDD" id="cd07496">
    <property type="entry name" value="Peptidases_S8_13"/>
    <property type="match status" value="1"/>
</dbReference>
<comment type="subcellular location">
    <subcellularLocation>
        <location evidence="1">Secreted</location>
    </subcellularLocation>
</comment>
<dbReference type="InterPro" id="IPR000209">
    <property type="entry name" value="Peptidase_S8/S53_dom"/>
</dbReference>
<dbReference type="SUPFAM" id="SSF49785">
    <property type="entry name" value="Galactose-binding domain-like"/>
    <property type="match status" value="1"/>
</dbReference>
<dbReference type="InterPro" id="IPR050131">
    <property type="entry name" value="Peptidase_S8_subtilisin-like"/>
</dbReference>
<evidence type="ECO:0000256" key="11">
    <source>
        <dbReference type="SAM" id="MobiDB-lite"/>
    </source>
</evidence>
<evidence type="ECO:0000256" key="12">
    <source>
        <dbReference type="SAM" id="SignalP"/>
    </source>
</evidence>
<keyword evidence="8" id="KW-0865">Zymogen</keyword>
<dbReference type="InterPro" id="IPR036852">
    <property type="entry name" value="Peptidase_S8/S53_dom_sf"/>
</dbReference>
<feature type="chain" id="PRO_5021949146" evidence="12">
    <location>
        <begin position="29"/>
        <end position="707"/>
    </location>
</feature>